<feature type="compositionally biased region" description="Basic and acidic residues" evidence="6">
    <location>
        <begin position="240"/>
        <end position="254"/>
    </location>
</feature>
<dbReference type="InterPro" id="IPR036855">
    <property type="entry name" value="Znf_CCCH_sf"/>
</dbReference>
<evidence type="ECO:0000256" key="2">
    <source>
        <dbReference type="ARBA" id="ARBA00022737"/>
    </source>
</evidence>
<dbReference type="Proteomes" id="UP001187192">
    <property type="component" value="Unassembled WGS sequence"/>
</dbReference>
<feature type="region of interest" description="Disordered" evidence="6">
    <location>
        <begin position="804"/>
        <end position="828"/>
    </location>
</feature>
<evidence type="ECO:0000256" key="3">
    <source>
        <dbReference type="ARBA" id="ARBA00022771"/>
    </source>
</evidence>
<sequence length="942" mass="103770">MKTSSDELVFFPPHRRRPLKSETYRTLVRIFSQCYDDSDFSLDRELNTENGGNEFLGRRTENQVARHVELVGNDSTEAKNLNVNEHMTINQIEQLMRLEENEDLLNQKDVIGFRNPGSGPEQMLIDELEHIVKGNKDIVHENNLNPQQIPLVGKQSDISEVELLENKEEHVEIQEIGVKNSLSASPKLSCLDDVGIGGSAGGPGENDEEKRLLVSTEVMELNSVSVADSSNSSIPVNKFGETEKGKNHAQKGSEDSNVSLEKYTVSDALDSRDDNDDQISAKPDALEVDNEISVKDKELEKPVCSGDIVESADQMTDDVEMEDGEISGDYSIDDISMDTLLQDAEMLGDKRVSEESLNRCIYDKREFSCDEPNERDPGSTFFTRYTVDNNNTGAVGLVGNDRNKSAYTPDIVVPKETLGAEKLNANDSMLEARKIEKKGTSGNNMVLHEQILEKDTTRHNSISTEKEGSEVKCKKKRGPSTKEKKAKKKQKDRKKRAEKNRQLGVKRLKLPPISKPKTVSYCRHYLNGRCHEVGENCKFSHDIVPLTKSKPCCYFARHQCMKGDDCPFDHQLSKYPCSNFVSRGFCSKGDNCLFSHKIVRKEDGITVSKATETEMKLASVMGNSTSKKEKKSDGASQHTSSVLSYTKQMHSFKNPEKNVQETVSKQSEVVAKGTSFLSIGASSLVDFSKLKRQMLSPNNENHNKQRGLGAVENSSEISNRTPPVVAPKGINFLAFGVQRDDLSSRKLASTLSSGDNGVKLSPLDNSNAPNQTSSAPYSNPMLKGIQPAVTPKGISFLSFGKVSTDDSCSEGKSKLPSSSDNGTDSCVKGKQSQLDLLQRSSTTSSPWQCPPISLIQSSNSSVSRIYKDTPHSAQKALMSTLAFAAKCESRMILNQSSRDSSVATETDKEARNKGVMGGSKDDLAKASNILEFLSSIGSKSKQ</sequence>
<feature type="compositionally biased region" description="Basic residues" evidence="6">
    <location>
        <begin position="473"/>
        <end position="504"/>
    </location>
</feature>
<dbReference type="PANTHER" id="PTHR13119:SF12">
    <property type="entry name" value="PROTEIN SUPPRESSOR OF SABLE"/>
    <property type="match status" value="1"/>
</dbReference>
<dbReference type="GO" id="GO:0008270">
    <property type="term" value="F:zinc ion binding"/>
    <property type="evidence" value="ECO:0007669"/>
    <property type="project" value="UniProtKB-KW"/>
</dbReference>
<feature type="region of interest" description="Disordered" evidence="6">
    <location>
        <begin position="224"/>
        <end position="258"/>
    </location>
</feature>
<feature type="zinc finger region" description="C3H1-type" evidence="5">
    <location>
        <begin position="546"/>
        <end position="570"/>
    </location>
</feature>
<accession>A0AA88AIX5</accession>
<feature type="region of interest" description="Disordered" evidence="6">
    <location>
        <begin position="621"/>
        <end position="640"/>
    </location>
</feature>
<feature type="domain" description="C3H1-type" evidence="7">
    <location>
        <begin position="516"/>
        <end position="544"/>
    </location>
</feature>
<feature type="compositionally biased region" description="Polar residues" evidence="6">
    <location>
        <begin position="763"/>
        <end position="777"/>
    </location>
</feature>
<feature type="zinc finger region" description="C3H1-type" evidence="5">
    <location>
        <begin position="571"/>
        <end position="599"/>
    </location>
</feature>
<feature type="domain" description="C3H1-type" evidence="7">
    <location>
        <begin position="571"/>
        <end position="599"/>
    </location>
</feature>
<gene>
    <name evidence="8" type="ORF">TIFTF001_022235</name>
</gene>
<feature type="region of interest" description="Disordered" evidence="6">
    <location>
        <begin position="896"/>
        <end position="921"/>
    </location>
</feature>
<dbReference type="GO" id="GO:0045892">
    <property type="term" value="P:negative regulation of DNA-templated transcription"/>
    <property type="evidence" value="ECO:0007669"/>
    <property type="project" value="InterPro"/>
</dbReference>
<evidence type="ECO:0000256" key="6">
    <source>
        <dbReference type="SAM" id="MobiDB-lite"/>
    </source>
</evidence>
<reference evidence="8" key="1">
    <citation type="submission" date="2023-07" db="EMBL/GenBank/DDBJ databases">
        <title>draft genome sequence of fig (Ficus carica).</title>
        <authorList>
            <person name="Takahashi T."/>
            <person name="Nishimura K."/>
        </authorList>
    </citation>
    <scope>NUCLEOTIDE SEQUENCE</scope>
</reference>
<dbReference type="InterPro" id="IPR000571">
    <property type="entry name" value="Znf_CCCH"/>
</dbReference>
<feature type="compositionally biased region" description="Polar residues" evidence="6">
    <location>
        <begin position="815"/>
        <end position="828"/>
    </location>
</feature>
<dbReference type="AlphaFoldDB" id="A0AA88AIX5"/>
<protein>
    <recommendedName>
        <fullName evidence="7">C3H1-type domain-containing protein</fullName>
    </recommendedName>
</protein>
<organism evidence="8 9">
    <name type="scientific">Ficus carica</name>
    <name type="common">Common fig</name>
    <dbReference type="NCBI Taxonomy" id="3494"/>
    <lineage>
        <taxon>Eukaryota</taxon>
        <taxon>Viridiplantae</taxon>
        <taxon>Streptophyta</taxon>
        <taxon>Embryophyta</taxon>
        <taxon>Tracheophyta</taxon>
        <taxon>Spermatophyta</taxon>
        <taxon>Magnoliopsida</taxon>
        <taxon>eudicotyledons</taxon>
        <taxon>Gunneridae</taxon>
        <taxon>Pentapetalae</taxon>
        <taxon>rosids</taxon>
        <taxon>fabids</taxon>
        <taxon>Rosales</taxon>
        <taxon>Moraceae</taxon>
        <taxon>Ficeae</taxon>
        <taxon>Ficus</taxon>
    </lineage>
</organism>
<evidence type="ECO:0000256" key="5">
    <source>
        <dbReference type="PROSITE-ProRule" id="PRU00723"/>
    </source>
</evidence>
<evidence type="ECO:0000256" key="1">
    <source>
        <dbReference type="ARBA" id="ARBA00022723"/>
    </source>
</evidence>
<name>A0AA88AIX5_FICCA</name>
<keyword evidence="9" id="KW-1185">Reference proteome</keyword>
<keyword evidence="4 5" id="KW-0862">Zinc</keyword>
<feature type="zinc finger region" description="C3H1-type" evidence="5">
    <location>
        <begin position="516"/>
        <end position="544"/>
    </location>
</feature>
<keyword evidence="3 5" id="KW-0863">Zinc-finger</keyword>
<evidence type="ECO:0000259" key="7">
    <source>
        <dbReference type="PROSITE" id="PS50103"/>
    </source>
</evidence>
<keyword evidence="1 5" id="KW-0479">Metal-binding</keyword>
<dbReference type="GO" id="GO:0003723">
    <property type="term" value="F:RNA binding"/>
    <property type="evidence" value="ECO:0007669"/>
    <property type="project" value="InterPro"/>
</dbReference>
<evidence type="ECO:0000256" key="4">
    <source>
        <dbReference type="ARBA" id="ARBA00022833"/>
    </source>
</evidence>
<feature type="compositionally biased region" description="Low complexity" evidence="6">
    <location>
        <begin position="224"/>
        <end position="233"/>
    </location>
</feature>
<keyword evidence="2" id="KW-0677">Repeat</keyword>
<feature type="domain" description="C3H1-type" evidence="7">
    <location>
        <begin position="546"/>
        <end position="570"/>
    </location>
</feature>
<dbReference type="SUPFAM" id="SSF90229">
    <property type="entry name" value="CCCH zinc finger"/>
    <property type="match status" value="1"/>
</dbReference>
<feature type="region of interest" description="Disordered" evidence="6">
    <location>
        <begin position="748"/>
        <end position="779"/>
    </location>
</feature>
<comment type="caution">
    <text evidence="8">The sequence shown here is derived from an EMBL/GenBank/DDBJ whole genome shotgun (WGS) entry which is preliminary data.</text>
</comment>
<feature type="compositionally biased region" description="Basic and acidic residues" evidence="6">
    <location>
        <begin position="450"/>
        <end position="472"/>
    </location>
</feature>
<evidence type="ECO:0000313" key="9">
    <source>
        <dbReference type="Proteomes" id="UP001187192"/>
    </source>
</evidence>
<dbReference type="PANTHER" id="PTHR13119">
    <property type="entry name" value="ZINC FINGER CCCH DOMAIN-CONTAINING PROTEI"/>
    <property type="match status" value="1"/>
</dbReference>
<dbReference type="GO" id="GO:0005634">
    <property type="term" value="C:nucleus"/>
    <property type="evidence" value="ECO:0007669"/>
    <property type="project" value="TreeGrafter"/>
</dbReference>
<dbReference type="InterPro" id="IPR045124">
    <property type="entry name" value="Su(sable)-like"/>
</dbReference>
<dbReference type="SMART" id="SM00356">
    <property type="entry name" value="ZnF_C3H1"/>
    <property type="match status" value="3"/>
</dbReference>
<dbReference type="Gene3D" id="3.30.1370.210">
    <property type="match status" value="1"/>
</dbReference>
<dbReference type="EMBL" id="BTGU01000044">
    <property type="protein sequence ID" value="GMN53090.1"/>
    <property type="molecule type" value="Genomic_DNA"/>
</dbReference>
<evidence type="ECO:0000313" key="8">
    <source>
        <dbReference type="EMBL" id="GMN53090.1"/>
    </source>
</evidence>
<dbReference type="Gene3D" id="2.30.30.1190">
    <property type="match status" value="1"/>
</dbReference>
<feature type="region of interest" description="Disordered" evidence="6">
    <location>
        <begin position="440"/>
        <end position="504"/>
    </location>
</feature>
<proteinExistence type="predicted"/>
<dbReference type="PROSITE" id="PS50103">
    <property type="entry name" value="ZF_C3H1"/>
    <property type="match status" value="3"/>
</dbReference>